<sequence length="82" mass="9670">MKCSDFCFFPSLNLTKLSLRTDEICSRAVELHWVGFVVVQPRTSERTNKRPNDSQTDVYPEFCQHLRFPNYNTTPISCLRRQ</sequence>
<evidence type="ECO:0000313" key="1">
    <source>
        <dbReference type="EMBL" id="KAL2071590.1"/>
    </source>
</evidence>
<protein>
    <submittedName>
        <fullName evidence="1">Uncharacterized protein</fullName>
    </submittedName>
</protein>
<comment type="caution">
    <text evidence="1">The sequence shown here is derived from an EMBL/GenBank/DDBJ whole genome shotgun (WGS) entry which is preliminary data.</text>
</comment>
<dbReference type="EMBL" id="JAZHXI010000005">
    <property type="protein sequence ID" value="KAL2071590.1"/>
    <property type="molecule type" value="Genomic_DNA"/>
</dbReference>
<accession>A0ABR4CP33</accession>
<dbReference type="Proteomes" id="UP001595075">
    <property type="component" value="Unassembled WGS sequence"/>
</dbReference>
<organism evidence="1 2">
    <name type="scientific">Oculimacula yallundae</name>
    <dbReference type="NCBI Taxonomy" id="86028"/>
    <lineage>
        <taxon>Eukaryota</taxon>
        <taxon>Fungi</taxon>
        <taxon>Dikarya</taxon>
        <taxon>Ascomycota</taxon>
        <taxon>Pezizomycotina</taxon>
        <taxon>Leotiomycetes</taxon>
        <taxon>Helotiales</taxon>
        <taxon>Ploettnerulaceae</taxon>
        <taxon>Oculimacula</taxon>
    </lineage>
</organism>
<keyword evidence="2" id="KW-1185">Reference proteome</keyword>
<gene>
    <name evidence="1" type="ORF">VTL71DRAFT_12825</name>
</gene>
<evidence type="ECO:0000313" key="2">
    <source>
        <dbReference type="Proteomes" id="UP001595075"/>
    </source>
</evidence>
<proteinExistence type="predicted"/>
<reference evidence="1 2" key="1">
    <citation type="journal article" date="2024" name="Commun. Biol.">
        <title>Comparative genomic analysis of thermophilic fungi reveals convergent evolutionary adaptations and gene losses.</title>
        <authorList>
            <person name="Steindorff A.S."/>
            <person name="Aguilar-Pontes M.V."/>
            <person name="Robinson A.J."/>
            <person name="Andreopoulos B."/>
            <person name="LaButti K."/>
            <person name="Kuo A."/>
            <person name="Mondo S."/>
            <person name="Riley R."/>
            <person name="Otillar R."/>
            <person name="Haridas S."/>
            <person name="Lipzen A."/>
            <person name="Grimwood J."/>
            <person name="Schmutz J."/>
            <person name="Clum A."/>
            <person name="Reid I.D."/>
            <person name="Moisan M.C."/>
            <person name="Butler G."/>
            <person name="Nguyen T.T.M."/>
            <person name="Dewar K."/>
            <person name="Conant G."/>
            <person name="Drula E."/>
            <person name="Henrissat B."/>
            <person name="Hansel C."/>
            <person name="Singer S."/>
            <person name="Hutchinson M.I."/>
            <person name="de Vries R.P."/>
            <person name="Natvig D.O."/>
            <person name="Powell A.J."/>
            <person name="Tsang A."/>
            <person name="Grigoriev I.V."/>
        </authorList>
    </citation>
    <scope>NUCLEOTIDE SEQUENCE [LARGE SCALE GENOMIC DNA]</scope>
    <source>
        <strain evidence="1 2">CBS 494.80</strain>
    </source>
</reference>
<name>A0ABR4CP33_9HELO</name>